<sequence length="82" mass="9066">MNQFLNEVLAASESLLDAPNNTLKATTPQANSANRFPYAEAILASIHRAELLDNLAPELPSDAQIGQFTRWLRQRGTRSLES</sequence>
<dbReference type="AlphaFoldDB" id="A0A243W9R6"/>
<accession>A0A243W9R6</accession>
<evidence type="ECO:0000313" key="1">
    <source>
        <dbReference type="EMBL" id="OUJ72288.1"/>
    </source>
</evidence>
<reference evidence="1 2" key="1">
    <citation type="submission" date="2017-01" db="EMBL/GenBank/DDBJ databases">
        <title>A new Hymenobacter.</title>
        <authorList>
            <person name="Liang Y."/>
            <person name="Feng F."/>
        </authorList>
    </citation>
    <scope>NUCLEOTIDE SEQUENCE [LARGE SCALE GENOMIC DNA]</scope>
    <source>
        <strain evidence="1">MIMBbqt21</strain>
    </source>
</reference>
<keyword evidence="2" id="KW-1185">Reference proteome</keyword>
<protein>
    <submittedName>
        <fullName evidence="1">Uncharacterized protein</fullName>
    </submittedName>
</protein>
<dbReference type="Proteomes" id="UP000194873">
    <property type="component" value="Unassembled WGS sequence"/>
</dbReference>
<name>A0A243W9R6_9BACT</name>
<dbReference type="RefSeq" id="WP_086595628.1">
    <property type="nucleotide sequence ID" value="NZ_MTSE01000011.1"/>
</dbReference>
<evidence type="ECO:0000313" key="2">
    <source>
        <dbReference type="Proteomes" id="UP000194873"/>
    </source>
</evidence>
<gene>
    <name evidence="1" type="ORF">BXP70_18690</name>
</gene>
<proteinExistence type="predicted"/>
<dbReference type="EMBL" id="MTSE01000011">
    <property type="protein sequence ID" value="OUJ72288.1"/>
    <property type="molecule type" value="Genomic_DNA"/>
</dbReference>
<comment type="caution">
    <text evidence="1">The sequence shown here is derived from an EMBL/GenBank/DDBJ whole genome shotgun (WGS) entry which is preliminary data.</text>
</comment>
<organism evidence="1 2">
    <name type="scientific">Hymenobacter crusticola</name>
    <dbReference type="NCBI Taxonomy" id="1770526"/>
    <lineage>
        <taxon>Bacteria</taxon>
        <taxon>Pseudomonadati</taxon>
        <taxon>Bacteroidota</taxon>
        <taxon>Cytophagia</taxon>
        <taxon>Cytophagales</taxon>
        <taxon>Hymenobacteraceae</taxon>
        <taxon>Hymenobacter</taxon>
    </lineage>
</organism>